<dbReference type="Proteomes" id="UP000235145">
    <property type="component" value="Unassembled WGS sequence"/>
</dbReference>
<sequence>MSTTRTTHVNVHSRLTVVSSIPTEPMGSTCGLTPIDHTMGSHTVHIIFYYRTSPFSKRGRFALDLDNVRVSLSDLLSKYPRMTGRLFRDGEGNWEVKYNDAGVRMFKADVGTTVDEWLRFADESDERNLTAWEEMPDGNPTSWSPFQIQVNEFLEGGLAIGLSFSHLLADPTSGTLFYKSWTDADRGESTGYDPPILSLPQLDNRPAPTTTDTTSITTDYLQKNTKLAPISSEKMATYVFKFSNSTMKQCLSKISDRSPDATPFDYLTALFWSRIIELKTQIAVSPTQSISICIDARKLLDVPAPMKFFGNAVSFSKLSLRNELLMGDDDGLPEAVEAVHRHVKGIKKEDIFSMIDWMENCRKGSNGGYPPAIQMYGPELTFVSLEHLMIPKEESTDELEALDYEAKFRNNEKPVHVSYHVRKAEGQGLIIVAPSPEGGAARTVTVTLPVEEIGKLCEDPVIREMEATMIVSGRR</sequence>
<evidence type="ECO:0000313" key="3">
    <source>
        <dbReference type="EMBL" id="KAJ0200523.1"/>
    </source>
</evidence>
<proteinExistence type="inferred from homology"/>
<protein>
    <submittedName>
        <fullName evidence="3">Uncharacterized protein</fullName>
    </submittedName>
</protein>
<dbReference type="AlphaFoldDB" id="A0A9R1V923"/>
<dbReference type="OrthoDB" id="671439at2759"/>
<organism evidence="3 4">
    <name type="scientific">Lactuca sativa</name>
    <name type="common">Garden lettuce</name>
    <dbReference type="NCBI Taxonomy" id="4236"/>
    <lineage>
        <taxon>Eukaryota</taxon>
        <taxon>Viridiplantae</taxon>
        <taxon>Streptophyta</taxon>
        <taxon>Embryophyta</taxon>
        <taxon>Tracheophyta</taxon>
        <taxon>Spermatophyta</taxon>
        <taxon>Magnoliopsida</taxon>
        <taxon>eudicotyledons</taxon>
        <taxon>Gunneridae</taxon>
        <taxon>Pentapetalae</taxon>
        <taxon>asterids</taxon>
        <taxon>campanulids</taxon>
        <taxon>Asterales</taxon>
        <taxon>Asteraceae</taxon>
        <taxon>Cichorioideae</taxon>
        <taxon>Cichorieae</taxon>
        <taxon>Lactucinae</taxon>
        <taxon>Lactuca</taxon>
    </lineage>
</organism>
<comment type="caution">
    <text evidence="3">The sequence shown here is derived from an EMBL/GenBank/DDBJ whole genome shotgun (WGS) entry which is preliminary data.</text>
</comment>
<feature type="region of interest" description="Disordered" evidence="2">
    <location>
        <begin position="192"/>
        <end position="214"/>
    </location>
</feature>
<dbReference type="PANTHER" id="PTHR31642">
    <property type="entry name" value="TRICHOTHECENE 3-O-ACETYLTRANSFERASE"/>
    <property type="match status" value="1"/>
</dbReference>
<dbReference type="Gene3D" id="3.30.559.10">
    <property type="entry name" value="Chloramphenicol acetyltransferase-like domain"/>
    <property type="match status" value="2"/>
</dbReference>
<evidence type="ECO:0000313" key="4">
    <source>
        <dbReference type="Proteomes" id="UP000235145"/>
    </source>
</evidence>
<dbReference type="Gramene" id="rna-gnl|WGS:NBSK|LSAT_6X110001_mrna">
    <property type="protein sequence ID" value="cds-PLY75402.1"/>
    <property type="gene ID" value="gene-LSAT_6X110001"/>
</dbReference>
<dbReference type="EMBL" id="NBSK02000006">
    <property type="protein sequence ID" value="KAJ0200523.1"/>
    <property type="molecule type" value="Genomic_DNA"/>
</dbReference>
<dbReference type="PANTHER" id="PTHR31642:SF316">
    <property type="entry name" value="PROTEIN ECERIFERUM 26-LIKE"/>
    <property type="match status" value="1"/>
</dbReference>
<dbReference type="Pfam" id="PF02458">
    <property type="entry name" value="Transferase"/>
    <property type="match status" value="1"/>
</dbReference>
<evidence type="ECO:0000256" key="2">
    <source>
        <dbReference type="SAM" id="MobiDB-lite"/>
    </source>
</evidence>
<dbReference type="InterPro" id="IPR023213">
    <property type="entry name" value="CAT-like_dom_sf"/>
</dbReference>
<dbReference type="InterPro" id="IPR050317">
    <property type="entry name" value="Plant_Fungal_Acyltransferase"/>
</dbReference>
<accession>A0A9R1V923</accession>
<evidence type="ECO:0000256" key="1">
    <source>
        <dbReference type="ARBA" id="ARBA00009861"/>
    </source>
</evidence>
<comment type="similarity">
    <text evidence="1">Belongs to the plant acyltransferase family.</text>
</comment>
<keyword evidence="4" id="KW-1185">Reference proteome</keyword>
<reference evidence="3 4" key="1">
    <citation type="journal article" date="2017" name="Nat. Commun.">
        <title>Genome assembly with in vitro proximity ligation data and whole-genome triplication in lettuce.</title>
        <authorList>
            <person name="Reyes-Chin-Wo S."/>
            <person name="Wang Z."/>
            <person name="Yang X."/>
            <person name="Kozik A."/>
            <person name="Arikit S."/>
            <person name="Song C."/>
            <person name="Xia L."/>
            <person name="Froenicke L."/>
            <person name="Lavelle D.O."/>
            <person name="Truco M.J."/>
            <person name="Xia R."/>
            <person name="Zhu S."/>
            <person name="Xu C."/>
            <person name="Xu H."/>
            <person name="Xu X."/>
            <person name="Cox K."/>
            <person name="Korf I."/>
            <person name="Meyers B.C."/>
            <person name="Michelmore R.W."/>
        </authorList>
    </citation>
    <scope>NUCLEOTIDE SEQUENCE [LARGE SCALE GENOMIC DNA]</scope>
    <source>
        <strain evidence="4">cv. Salinas</strain>
        <tissue evidence="3">Seedlings</tissue>
    </source>
</reference>
<dbReference type="GO" id="GO:0016747">
    <property type="term" value="F:acyltransferase activity, transferring groups other than amino-acyl groups"/>
    <property type="evidence" value="ECO:0000318"/>
    <property type="project" value="GO_Central"/>
</dbReference>
<name>A0A9R1V923_LACSA</name>
<gene>
    <name evidence="3" type="ORF">LSAT_V11C600339180</name>
</gene>